<dbReference type="CDD" id="cd14947">
    <property type="entry name" value="NBR1_like"/>
    <property type="match status" value="1"/>
</dbReference>
<evidence type="ECO:0000313" key="2">
    <source>
        <dbReference type="EMBL" id="CAI3987177.1"/>
    </source>
</evidence>
<gene>
    <name evidence="2" type="ORF">C1SCF055_LOCUS14469</name>
</gene>
<reference evidence="2" key="1">
    <citation type="submission" date="2022-10" db="EMBL/GenBank/DDBJ databases">
        <authorList>
            <person name="Chen Y."/>
            <person name="Dougan E. K."/>
            <person name="Chan C."/>
            <person name="Rhodes N."/>
            <person name="Thang M."/>
        </authorList>
    </citation>
    <scope>NUCLEOTIDE SEQUENCE</scope>
</reference>
<dbReference type="EMBL" id="CAMXCT030001140">
    <property type="protein sequence ID" value="CAL4774489.1"/>
    <property type="molecule type" value="Genomic_DNA"/>
</dbReference>
<accession>A0A9P1C9M0</accession>
<proteinExistence type="predicted"/>
<dbReference type="EMBL" id="CAMXCT020001140">
    <property type="protein sequence ID" value="CAL1140552.1"/>
    <property type="molecule type" value="Genomic_DNA"/>
</dbReference>
<evidence type="ECO:0000313" key="5">
    <source>
        <dbReference type="Proteomes" id="UP001152797"/>
    </source>
</evidence>
<keyword evidence="5" id="KW-1185">Reference proteome</keyword>
<sequence length="379" mass="42334">MQRFPASFCQSVPEAGDRCDFQSDRRVFASQVMVNVHQRIGSTLGLPEDQIEEAWLFNWDKTRRGQDLHLDNYHHFQFPKRIASVLVRLRDDPVGIAFPMANWSYGHALSQDTELLQRLNLEANSLPWRGNGKGRSFKSLRYLDQAFEEVCQEAPLRLRQGDALLYYHLHEHGQVNLRSMHASCKTETADESKIFMAKFVRGGSLLGTYGSLRTPPLLAELRAWMDQQQLDSGLNTGALWISGEDIGVLDPSRCGESQYPWFVRPAESGSTPELLCGVPPDKEFQKRQPGEVFEIHIVIGNTGSRPWPAQTVLSLRDGDPMAGPAGLRLQEVPPGSTVPLSLQLQAPTSGKAFSVWSLADENRVPFGALIWVDAVGIAQ</sequence>
<name>A0A9P1C9M0_9DINO</name>
<dbReference type="EMBL" id="CAMXCT010001140">
    <property type="protein sequence ID" value="CAI3987177.1"/>
    <property type="molecule type" value="Genomic_DNA"/>
</dbReference>
<dbReference type="OrthoDB" id="443662at2759"/>
<dbReference type="Gene3D" id="2.60.40.10">
    <property type="entry name" value="Immunoglobulins"/>
    <property type="match status" value="1"/>
</dbReference>
<dbReference type="InterPro" id="IPR013783">
    <property type="entry name" value="Ig-like_fold"/>
</dbReference>
<dbReference type="Proteomes" id="UP001152797">
    <property type="component" value="Unassembled WGS sequence"/>
</dbReference>
<dbReference type="InterPro" id="IPR032350">
    <property type="entry name" value="Nbr1_FW"/>
</dbReference>
<evidence type="ECO:0000313" key="3">
    <source>
        <dbReference type="EMBL" id="CAL1140552.1"/>
    </source>
</evidence>
<dbReference type="Pfam" id="PF16158">
    <property type="entry name" value="N_BRCA1_IG"/>
    <property type="match status" value="1"/>
</dbReference>
<protein>
    <submittedName>
        <fullName evidence="4">Serine/threonine-protein phosphatase 6 regulatory ankyrin repeat subunit C</fullName>
    </submittedName>
</protein>
<dbReference type="AlphaFoldDB" id="A0A9P1C9M0"/>
<dbReference type="Gene3D" id="2.60.120.620">
    <property type="entry name" value="q2cbj1_9rhob like domain"/>
    <property type="match status" value="1"/>
</dbReference>
<reference evidence="3" key="2">
    <citation type="submission" date="2024-04" db="EMBL/GenBank/DDBJ databases">
        <authorList>
            <person name="Chen Y."/>
            <person name="Shah S."/>
            <person name="Dougan E. K."/>
            <person name="Thang M."/>
            <person name="Chan C."/>
        </authorList>
    </citation>
    <scope>NUCLEOTIDE SEQUENCE [LARGE SCALE GENOMIC DNA]</scope>
</reference>
<comment type="caution">
    <text evidence="2">The sequence shown here is derived from an EMBL/GenBank/DDBJ whole genome shotgun (WGS) entry which is preliminary data.</text>
</comment>
<feature type="domain" description="Nbr1 FW" evidence="1">
    <location>
        <begin position="285"/>
        <end position="373"/>
    </location>
</feature>
<evidence type="ECO:0000259" key="1">
    <source>
        <dbReference type="Pfam" id="PF16158"/>
    </source>
</evidence>
<evidence type="ECO:0000313" key="4">
    <source>
        <dbReference type="EMBL" id="CAL4774489.1"/>
    </source>
</evidence>
<organism evidence="2">
    <name type="scientific">Cladocopium goreaui</name>
    <dbReference type="NCBI Taxonomy" id="2562237"/>
    <lineage>
        <taxon>Eukaryota</taxon>
        <taxon>Sar</taxon>
        <taxon>Alveolata</taxon>
        <taxon>Dinophyceae</taxon>
        <taxon>Suessiales</taxon>
        <taxon>Symbiodiniaceae</taxon>
        <taxon>Cladocopium</taxon>
    </lineage>
</organism>